<dbReference type="Gene3D" id="1.10.730.10">
    <property type="entry name" value="Isoleucyl-tRNA Synthetase, Domain 1"/>
    <property type="match status" value="1"/>
</dbReference>
<protein>
    <recommendedName>
        <fullName evidence="3">Methionine--tRNA ligase</fullName>
        <ecNumber evidence="2">6.1.1.10</ecNumber>
    </recommendedName>
    <alternativeName>
        <fullName evidence="10">Methionyl-tRNA synthetase</fullName>
    </alternativeName>
</protein>
<dbReference type="PANTHER" id="PTHR43326:SF2">
    <property type="entry name" value="METHIONINE--TRNA LIGASE"/>
    <property type="match status" value="1"/>
</dbReference>
<dbReference type="InterPro" id="IPR009080">
    <property type="entry name" value="tRNAsynth_Ia_anticodon-bd"/>
</dbReference>
<evidence type="ECO:0000256" key="8">
    <source>
        <dbReference type="ARBA" id="ARBA00022917"/>
    </source>
</evidence>
<name>A0A1F8AQX1_9BACT</name>
<evidence type="ECO:0000256" key="11">
    <source>
        <dbReference type="ARBA" id="ARBA00047364"/>
    </source>
</evidence>
<dbReference type="PANTHER" id="PTHR43326">
    <property type="entry name" value="METHIONYL-TRNA SYNTHETASE"/>
    <property type="match status" value="1"/>
</dbReference>
<evidence type="ECO:0000256" key="4">
    <source>
        <dbReference type="ARBA" id="ARBA00022490"/>
    </source>
</evidence>
<evidence type="ECO:0000256" key="1">
    <source>
        <dbReference type="ARBA" id="ARBA00003314"/>
    </source>
</evidence>
<dbReference type="GO" id="GO:0004825">
    <property type="term" value="F:methionine-tRNA ligase activity"/>
    <property type="evidence" value="ECO:0007669"/>
    <property type="project" value="UniProtKB-EC"/>
</dbReference>
<evidence type="ECO:0000256" key="6">
    <source>
        <dbReference type="ARBA" id="ARBA00022741"/>
    </source>
</evidence>
<proteinExistence type="inferred from homology"/>
<evidence type="ECO:0000259" key="13">
    <source>
        <dbReference type="Pfam" id="PF09334"/>
    </source>
</evidence>
<dbReference type="Pfam" id="PF09334">
    <property type="entry name" value="tRNA-synt_1g"/>
    <property type="match status" value="1"/>
</dbReference>
<dbReference type="InterPro" id="IPR001412">
    <property type="entry name" value="aa-tRNA-synth_I_CS"/>
</dbReference>
<dbReference type="EMBL" id="MGGW01000021">
    <property type="protein sequence ID" value="OGM53698.1"/>
    <property type="molecule type" value="Genomic_DNA"/>
</dbReference>
<comment type="caution">
    <text evidence="14">The sequence shown here is derived from an EMBL/GenBank/DDBJ whole genome shotgun (WGS) entry which is preliminary data.</text>
</comment>
<dbReference type="FunFam" id="2.170.220.10:FF:000001">
    <property type="entry name" value="methionine--tRNA ligase, mitochondrial"/>
    <property type="match status" value="1"/>
</dbReference>
<dbReference type="AlphaFoldDB" id="A0A1F8AQX1"/>
<dbReference type="InterPro" id="IPR023457">
    <property type="entry name" value="Met-tRNA_synth_2"/>
</dbReference>
<dbReference type="NCBIfam" id="TIGR00398">
    <property type="entry name" value="metG"/>
    <property type="match status" value="1"/>
</dbReference>
<dbReference type="Proteomes" id="UP000178603">
    <property type="component" value="Unassembled WGS sequence"/>
</dbReference>
<comment type="function">
    <text evidence="1">Is required not only for elongation of protein synthesis but also for the initiation of all mRNA translation through initiator tRNA(fMet) aminoacylation.</text>
</comment>
<keyword evidence="4" id="KW-0963">Cytoplasm</keyword>
<dbReference type="SUPFAM" id="SSF52374">
    <property type="entry name" value="Nucleotidylyl transferase"/>
    <property type="match status" value="1"/>
</dbReference>
<keyword evidence="9 12" id="KW-0030">Aminoacyl-tRNA synthetase</keyword>
<evidence type="ECO:0000256" key="9">
    <source>
        <dbReference type="ARBA" id="ARBA00023146"/>
    </source>
</evidence>
<evidence type="ECO:0000256" key="3">
    <source>
        <dbReference type="ARBA" id="ARBA00018753"/>
    </source>
</evidence>
<dbReference type="PRINTS" id="PR01041">
    <property type="entry name" value="TRNASYNTHMET"/>
</dbReference>
<dbReference type="InterPro" id="IPR033911">
    <property type="entry name" value="MetRS_core"/>
</dbReference>
<keyword evidence="6 12" id="KW-0547">Nucleotide-binding</keyword>
<organism evidence="14 15">
    <name type="scientific">Candidatus Woesebacteria bacterium RIFCSPHIGHO2_12_FULL_41_24</name>
    <dbReference type="NCBI Taxonomy" id="1802510"/>
    <lineage>
        <taxon>Bacteria</taxon>
        <taxon>Candidatus Woeseibacteriota</taxon>
    </lineage>
</organism>
<comment type="catalytic activity">
    <reaction evidence="11">
        <text>tRNA(Met) + L-methionine + ATP = L-methionyl-tRNA(Met) + AMP + diphosphate</text>
        <dbReference type="Rhea" id="RHEA:13481"/>
        <dbReference type="Rhea" id="RHEA-COMP:9667"/>
        <dbReference type="Rhea" id="RHEA-COMP:9698"/>
        <dbReference type="ChEBI" id="CHEBI:30616"/>
        <dbReference type="ChEBI" id="CHEBI:33019"/>
        <dbReference type="ChEBI" id="CHEBI:57844"/>
        <dbReference type="ChEBI" id="CHEBI:78442"/>
        <dbReference type="ChEBI" id="CHEBI:78530"/>
        <dbReference type="ChEBI" id="CHEBI:456215"/>
        <dbReference type="EC" id="6.1.1.10"/>
    </reaction>
</comment>
<dbReference type="EC" id="6.1.1.10" evidence="2"/>
<dbReference type="SUPFAM" id="SSF47323">
    <property type="entry name" value="Anticodon-binding domain of a subclass of class I aminoacyl-tRNA synthetases"/>
    <property type="match status" value="1"/>
</dbReference>
<keyword evidence="7 12" id="KW-0067">ATP-binding</keyword>
<evidence type="ECO:0000256" key="12">
    <source>
        <dbReference type="RuleBase" id="RU363039"/>
    </source>
</evidence>
<reference evidence="14 15" key="1">
    <citation type="journal article" date="2016" name="Nat. Commun.">
        <title>Thousands of microbial genomes shed light on interconnected biogeochemical processes in an aquifer system.</title>
        <authorList>
            <person name="Anantharaman K."/>
            <person name="Brown C.T."/>
            <person name="Hug L.A."/>
            <person name="Sharon I."/>
            <person name="Castelle C.J."/>
            <person name="Probst A.J."/>
            <person name="Thomas B.C."/>
            <person name="Singh A."/>
            <person name="Wilkins M.J."/>
            <person name="Karaoz U."/>
            <person name="Brodie E.L."/>
            <person name="Williams K.H."/>
            <person name="Hubbard S.S."/>
            <person name="Banfield J.F."/>
        </authorList>
    </citation>
    <scope>NUCLEOTIDE SEQUENCE [LARGE SCALE GENOMIC DNA]</scope>
</reference>
<evidence type="ECO:0000313" key="15">
    <source>
        <dbReference type="Proteomes" id="UP000178603"/>
    </source>
</evidence>
<dbReference type="CDD" id="cd00814">
    <property type="entry name" value="MetRS_core"/>
    <property type="match status" value="1"/>
</dbReference>
<dbReference type="InterPro" id="IPR015413">
    <property type="entry name" value="Methionyl/Leucyl_tRNA_Synth"/>
</dbReference>
<dbReference type="Gene3D" id="3.40.50.620">
    <property type="entry name" value="HUPs"/>
    <property type="match status" value="1"/>
</dbReference>
<gene>
    <name evidence="14" type="ORF">A3E44_02340</name>
</gene>
<evidence type="ECO:0000313" key="14">
    <source>
        <dbReference type="EMBL" id="OGM53698.1"/>
    </source>
</evidence>
<feature type="domain" description="Methionyl/Leucyl tRNA synthetase" evidence="13">
    <location>
        <begin position="6"/>
        <end position="370"/>
    </location>
</feature>
<comment type="similarity">
    <text evidence="12">Belongs to the class-I aminoacyl-tRNA synthetase family.</text>
</comment>
<evidence type="ECO:0000256" key="7">
    <source>
        <dbReference type="ARBA" id="ARBA00022840"/>
    </source>
</evidence>
<dbReference type="Gene3D" id="2.170.220.10">
    <property type="match status" value="1"/>
</dbReference>
<dbReference type="PROSITE" id="PS00178">
    <property type="entry name" value="AA_TRNA_LIGASE_I"/>
    <property type="match status" value="1"/>
</dbReference>
<dbReference type="InterPro" id="IPR014729">
    <property type="entry name" value="Rossmann-like_a/b/a_fold"/>
</dbReference>
<dbReference type="InterPro" id="IPR014758">
    <property type="entry name" value="Met-tRNA_synth"/>
</dbReference>
<sequence length="483" mass="55621">MGKKFYITSAIPYVNAKPHIGHALEFVQTDVIARYYKLLRNNITKLCGGDENALKNVQAAEKEGTPVQEFVDRNNSLFERLAIKLNAKYDIWQKGSDQKNHYRSSQKLWELCKKDIYQKQYKGLYCVGCETFYATGELNDKGECFEHPGKKLEKVEESNYFFALSKYQKRLVDLIQSNKLEIIPDKRRNEVLSFLSGKLEDISISRTNERARNWGVPVPGDSTQRMYVWFDALNIYQSGIGFGWDDQKYKKLWPADLHVIGKGILRFHSIYWPAFLLSAGLELPKKIFIHEYFTVNGQKMSKTLGNVVDPEELIERYSKLVGNNATVDGLRYYLLAKFSPFSDGDFSENKFKEVYNSDLANGLGNLVARVAKLCEINNVIINPIKSRLPTSSELGGYHIHLENFEFNLALEELWRDITEIDRDINVDQPWEGKNLDKIPGYVRQIKHIAFGLQPFLPKTSEKILKIFSGPKVKSGEILFPRLK</sequence>
<evidence type="ECO:0000256" key="5">
    <source>
        <dbReference type="ARBA" id="ARBA00022598"/>
    </source>
</evidence>
<dbReference type="GO" id="GO:0006431">
    <property type="term" value="P:methionyl-tRNA aminoacylation"/>
    <property type="evidence" value="ECO:0007669"/>
    <property type="project" value="InterPro"/>
</dbReference>
<keyword evidence="5 12" id="KW-0436">Ligase</keyword>
<accession>A0A1F8AQX1</accession>
<keyword evidence="8 12" id="KW-0648">Protein biosynthesis</keyword>
<evidence type="ECO:0000256" key="2">
    <source>
        <dbReference type="ARBA" id="ARBA00012838"/>
    </source>
</evidence>
<evidence type="ECO:0000256" key="10">
    <source>
        <dbReference type="ARBA" id="ARBA00030904"/>
    </source>
</evidence>
<dbReference type="GO" id="GO:0005524">
    <property type="term" value="F:ATP binding"/>
    <property type="evidence" value="ECO:0007669"/>
    <property type="project" value="UniProtKB-KW"/>
</dbReference>